<reference evidence="2 3" key="1">
    <citation type="journal article" date="2007" name="Genome Biol.">
        <title>Genome analysis and genome-wide proteomics of Thermococcus gammatolerans, the most radioresistant organism known amongst the Archaea.</title>
        <authorList>
            <person name="Zivanovic Y."/>
            <person name="Armengaud J."/>
            <person name="Lagorce A."/>
            <person name="Leplat C."/>
            <person name="Guerin P."/>
            <person name="Dutertre M."/>
            <person name="Anthouard V."/>
            <person name="Forterre P."/>
            <person name="Wincker P."/>
            <person name="Confalonieri F."/>
        </authorList>
    </citation>
    <scope>NUCLEOTIDE SEQUENCE [LARGE SCALE GENOMIC DNA]</scope>
    <source>
        <strain evidence="3">DSM 15229 / JCM 11827 / EJ3</strain>
    </source>
</reference>
<name>C5A458_THEGJ</name>
<dbReference type="PaxDb" id="593117-TGAM_0518"/>
<dbReference type="PATRIC" id="fig|593117.10.peg.513"/>
<dbReference type="KEGG" id="tga:TGAM_0518"/>
<dbReference type="STRING" id="593117.TGAM_0518"/>
<keyword evidence="1" id="KW-0472">Membrane</keyword>
<dbReference type="EMBL" id="CP001398">
    <property type="protein sequence ID" value="ACS33020.1"/>
    <property type="molecule type" value="Genomic_DNA"/>
</dbReference>
<dbReference type="eggNOG" id="arCOG10036">
    <property type="taxonomic scope" value="Archaea"/>
</dbReference>
<proteinExistence type="predicted"/>
<organism evidence="2 3">
    <name type="scientific">Thermococcus gammatolerans (strain DSM 15229 / JCM 11827 / EJ3)</name>
    <dbReference type="NCBI Taxonomy" id="593117"/>
    <lineage>
        <taxon>Archaea</taxon>
        <taxon>Methanobacteriati</taxon>
        <taxon>Methanobacteriota</taxon>
        <taxon>Thermococci</taxon>
        <taxon>Thermococcales</taxon>
        <taxon>Thermococcaceae</taxon>
        <taxon>Thermococcus</taxon>
    </lineage>
</organism>
<feature type="transmembrane region" description="Helical" evidence="1">
    <location>
        <begin position="152"/>
        <end position="170"/>
    </location>
</feature>
<keyword evidence="1" id="KW-1133">Transmembrane helix</keyword>
<evidence type="ECO:0000256" key="1">
    <source>
        <dbReference type="SAM" id="Phobius"/>
    </source>
</evidence>
<dbReference type="AlphaFoldDB" id="C5A458"/>
<keyword evidence="1" id="KW-0812">Transmembrane</keyword>
<accession>C5A458</accession>
<sequence>MTIMVRFGGHWSEWVLTGVIGGLYLCSLLTGIEALATIAGALFWLSLPTLLFGRRVKVKKNRLVLEVGWPVTLFRVEIAPEEIIEVVDLERAEGVLPLRYYRLVLPLTVLAVSVGLLGLVKDSRWAFVWFGWIYWGIVGVIPLLFPKKAKKLSVMATLAFGAFMSCLARLLGIKEYPMYIVTSVILVPFITDVRERTVVLVTEKGTYLVSSLSDREIEQFIDNLRRLISGSGGSNVPAS</sequence>
<dbReference type="Proteomes" id="UP000001488">
    <property type="component" value="Chromosome"/>
</dbReference>
<keyword evidence="3" id="KW-1185">Reference proteome</keyword>
<feature type="transmembrane region" description="Helical" evidence="1">
    <location>
        <begin position="20"/>
        <end position="53"/>
    </location>
</feature>
<feature type="transmembrane region" description="Helical" evidence="1">
    <location>
        <begin position="100"/>
        <end position="120"/>
    </location>
</feature>
<evidence type="ECO:0000313" key="2">
    <source>
        <dbReference type="EMBL" id="ACS33020.1"/>
    </source>
</evidence>
<gene>
    <name evidence="2" type="ordered locus">TGAM_0518</name>
</gene>
<protein>
    <submittedName>
        <fullName evidence="2">Uncharacterized protein</fullName>
    </submittedName>
</protein>
<evidence type="ECO:0000313" key="3">
    <source>
        <dbReference type="Proteomes" id="UP000001488"/>
    </source>
</evidence>
<dbReference type="HOGENOM" id="CLU_1182922_0_0_2"/>
<feature type="transmembrane region" description="Helical" evidence="1">
    <location>
        <begin position="126"/>
        <end position="145"/>
    </location>
</feature>